<reference evidence="2" key="2">
    <citation type="submission" date="2010-04" db="EMBL/GenBank/DDBJ databases">
        <authorList>
            <person name="Buell R."/>
            <person name="Hamilton J."/>
            <person name="Hostetler J."/>
        </authorList>
    </citation>
    <scope>NUCLEOTIDE SEQUENCE [LARGE SCALE GENOMIC DNA]</scope>
    <source>
        <strain evidence="2">DAOM:BR144</strain>
    </source>
</reference>
<reference evidence="1" key="3">
    <citation type="submission" date="2015-02" db="UniProtKB">
        <authorList>
            <consortium name="EnsemblProtists"/>
        </authorList>
    </citation>
    <scope>IDENTIFICATION</scope>
    <source>
        <strain evidence="1">DAOM BR144</strain>
    </source>
</reference>
<dbReference type="VEuPathDB" id="FungiDB:PYU1_G009345"/>
<keyword evidence="2" id="KW-1185">Reference proteome</keyword>
<accession>K3WWL5</accession>
<sequence length="113" mass="12835">MGYVCLCRMLNWDCRCIVLLTGWIWKHWILMLDGLTPKMKFLLGYRTQFALPLTLFAVLGHLFPSLDLLLSNASEELQNQVLWSATVSVLPESNVHGFAMVASHIVEASSQRQ</sequence>
<dbReference type="EMBL" id="GL376622">
    <property type="status" value="NOT_ANNOTATED_CDS"/>
    <property type="molecule type" value="Genomic_DNA"/>
</dbReference>
<organism evidence="1 2">
    <name type="scientific">Globisporangium ultimum (strain ATCC 200006 / CBS 805.95 / DAOM BR144)</name>
    <name type="common">Pythium ultimum</name>
    <dbReference type="NCBI Taxonomy" id="431595"/>
    <lineage>
        <taxon>Eukaryota</taxon>
        <taxon>Sar</taxon>
        <taxon>Stramenopiles</taxon>
        <taxon>Oomycota</taxon>
        <taxon>Peronosporomycetes</taxon>
        <taxon>Pythiales</taxon>
        <taxon>Pythiaceae</taxon>
        <taxon>Globisporangium</taxon>
    </lineage>
</organism>
<evidence type="ECO:0000313" key="1">
    <source>
        <dbReference type="EnsemblProtists" id="PYU1_T009363"/>
    </source>
</evidence>
<dbReference type="HOGENOM" id="CLU_2138518_0_0_1"/>
<dbReference type="EnsemblProtists" id="PYU1_T009363">
    <property type="protein sequence ID" value="PYU1_T009363"/>
    <property type="gene ID" value="PYU1_G009345"/>
</dbReference>
<name>K3WWL5_GLOUD</name>
<dbReference type="AlphaFoldDB" id="K3WWL5"/>
<proteinExistence type="predicted"/>
<reference evidence="2" key="1">
    <citation type="journal article" date="2010" name="Genome Biol.">
        <title>Genome sequence of the necrotrophic plant pathogen Pythium ultimum reveals original pathogenicity mechanisms and effector repertoire.</title>
        <authorList>
            <person name="Levesque C.A."/>
            <person name="Brouwer H."/>
            <person name="Cano L."/>
            <person name="Hamilton J.P."/>
            <person name="Holt C."/>
            <person name="Huitema E."/>
            <person name="Raffaele S."/>
            <person name="Robideau G.P."/>
            <person name="Thines M."/>
            <person name="Win J."/>
            <person name="Zerillo M.M."/>
            <person name="Beakes G.W."/>
            <person name="Boore J.L."/>
            <person name="Busam D."/>
            <person name="Dumas B."/>
            <person name="Ferriera S."/>
            <person name="Fuerstenberg S.I."/>
            <person name="Gachon C.M."/>
            <person name="Gaulin E."/>
            <person name="Govers F."/>
            <person name="Grenville-Briggs L."/>
            <person name="Horner N."/>
            <person name="Hostetler J."/>
            <person name="Jiang R.H."/>
            <person name="Johnson J."/>
            <person name="Krajaejun T."/>
            <person name="Lin H."/>
            <person name="Meijer H.J."/>
            <person name="Moore B."/>
            <person name="Morris P."/>
            <person name="Phuntmart V."/>
            <person name="Puiu D."/>
            <person name="Shetty J."/>
            <person name="Stajich J.E."/>
            <person name="Tripathy S."/>
            <person name="Wawra S."/>
            <person name="van West P."/>
            <person name="Whitty B.R."/>
            <person name="Coutinho P.M."/>
            <person name="Henrissat B."/>
            <person name="Martin F."/>
            <person name="Thomas P.D."/>
            <person name="Tyler B.M."/>
            <person name="De Vries R.P."/>
            <person name="Kamoun S."/>
            <person name="Yandell M."/>
            <person name="Tisserat N."/>
            <person name="Buell C.R."/>
        </authorList>
    </citation>
    <scope>NUCLEOTIDE SEQUENCE</scope>
    <source>
        <strain evidence="2">DAOM:BR144</strain>
    </source>
</reference>
<evidence type="ECO:0000313" key="2">
    <source>
        <dbReference type="Proteomes" id="UP000019132"/>
    </source>
</evidence>
<dbReference type="InParanoid" id="K3WWL5"/>
<dbReference type="Proteomes" id="UP000019132">
    <property type="component" value="Unassembled WGS sequence"/>
</dbReference>
<protein>
    <submittedName>
        <fullName evidence="1">Uncharacterized protein</fullName>
    </submittedName>
</protein>